<dbReference type="EMBL" id="CP054836">
    <property type="protein sequence ID" value="QKV17854.1"/>
    <property type="molecule type" value="Genomic_DNA"/>
</dbReference>
<proteinExistence type="predicted"/>
<evidence type="ECO:0000313" key="1">
    <source>
        <dbReference type="EMBL" id="QKV17854.1"/>
    </source>
</evidence>
<dbReference type="AlphaFoldDB" id="A0A6N1VA60"/>
<dbReference type="Proteomes" id="UP000509367">
    <property type="component" value="Chromosome"/>
</dbReference>
<protein>
    <submittedName>
        <fullName evidence="1">Uncharacterized protein</fullName>
    </submittedName>
</protein>
<dbReference type="KEGG" id="orm:HTY61_04960"/>
<sequence>MSKDKPLSDDEIETFIHDRLRVSVPLKAETPFGEEILRLVVSCDIAALLRLEKLRSGDVVLFSVKEMLAKIKDRSET</sequence>
<accession>A0A6N1VA60</accession>
<organism evidence="1 2">
    <name type="scientific">Oricola thermophila</name>
    <dbReference type="NCBI Taxonomy" id="2742145"/>
    <lineage>
        <taxon>Bacteria</taxon>
        <taxon>Pseudomonadati</taxon>
        <taxon>Pseudomonadota</taxon>
        <taxon>Alphaproteobacteria</taxon>
        <taxon>Hyphomicrobiales</taxon>
        <taxon>Ahrensiaceae</taxon>
        <taxon>Oricola</taxon>
    </lineage>
</organism>
<gene>
    <name evidence="1" type="ORF">HTY61_04960</name>
</gene>
<dbReference type="RefSeq" id="WP_175275751.1">
    <property type="nucleotide sequence ID" value="NZ_CP054836.1"/>
</dbReference>
<evidence type="ECO:0000313" key="2">
    <source>
        <dbReference type="Proteomes" id="UP000509367"/>
    </source>
</evidence>
<reference evidence="1 2" key="1">
    <citation type="submission" date="2020-06" db="EMBL/GenBank/DDBJ databases">
        <title>Oricola thermophila sp. nov. isolated from a tidal sediments.</title>
        <authorList>
            <person name="Kwon K.K."/>
            <person name="Yang S.-H."/>
            <person name="Park M.-J."/>
        </authorList>
    </citation>
    <scope>NUCLEOTIDE SEQUENCE [LARGE SCALE GENOMIC DNA]</scope>
    <source>
        <strain evidence="1 2">MEBiC13590</strain>
    </source>
</reference>
<keyword evidence="2" id="KW-1185">Reference proteome</keyword>
<name>A0A6N1VA60_9HYPH</name>